<dbReference type="GO" id="GO:1990529">
    <property type="term" value="C:glycosylphosphatidylinositol-mannosyltransferase I complex"/>
    <property type="evidence" value="ECO:0007669"/>
    <property type="project" value="TreeGrafter"/>
</dbReference>
<keyword evidence="9 11" id="KW-1133">Transmembrane helix</keyword>
<proteinExistence type="inferred from homology"/>
<feature type="transmembrane region" description="Helical" evidence="11">
    <location>
        <begin position="152"/>
        <end position="177"/>
    </location>
</feature>
<dbReference type="GO" id="GO:0004376">
    <property type="term" value="F:GPI mannosyltransferase activity"/>
    <property type="evidence" value="ECO:0007669"/>
    <property type="project" value="InterPro"/>
</dbReference>
<evidence type="ECO:0000256" key="13">
    <source>
        <dbReference type="SAM" id="SignalP"/>
    </source>
</evidence>
<evidence type="ECO:0000256" key="12">
    <source>
        <dbReference type="SAM" id="MobiDB-lite"/>
    </source>
</evidence>
<keyword evidence="13" id="KW-0732">Signal</keyword>
<comment type="caution">
    <text evidence="14">The sequence shown here is derived from an EMBL/GenBank/DDBJ whole genome shotgun (WGS) entry which is preliminary data.</text>
</comment>
<dbReference type="Proteomes" id="UP001146793">
    <property type="component" value="Unassembled WGS sequence"/>
</dbReference>
<keyword evidence="5 11" id="KW-0328">Glycosyltransferase</keyword>
<name>A0AAV7ZHN2_9EUKA</name>
<feature type="compositionally biased region" description="Basic and acidic residues" evidence="12">
    <location>
        <begin position="193"/>
        <end position="215"/>
    </location>
</feature>
<feature type="transmembrane region" description="Helical" evidence="11">
    <location>
        <begin position="261"/>
        <end position="282"/>
    </location>
</feature>
<dbReference type="EC" id="2.4.1.-" evidence="11"/>
<protein>
    <recommendedName>
        <fullName evidence="11">GPI mannosyltransferase 1</fullName>
        <ecNumber evidence="11">2.4.1.-</ecNumber>
    </recommendedName>
    <alternativeName>
        <fullName evidence="11">GPI mannosyltransferase I</fullName>
    </alternativeName>
</protein>
<comment type="subcellular location">
    <subcellularLocation>
        <location evidence="1 11">Endoplasmic reticulum membrane</location>
        <topology evidence="1 11">Multi-pass membrane protein</topology>
    </subcellularLocation>
</comment>
<comment type="similarity">
    <text evidence="3 11">Belongs to the PIGM family.</text>
</comment>
<evidence type="ECO:0000256" key="3">
    <source>
        <dbReference type="ARBA" id="ARBA00011071"/>
    </source>
</evidence>
<feature type="transmembrane region" description="Helical" evidence="11">
    <location>
        <begin position="129"/>
        <end position="146"/>
    </location>
</feature>
<dbReference type="GO" id="GO:0006506">
    <property type="term" value="P:GPI anchor biosynthetic process"/>
    <property type="evidence" value="ECO:0007669"/>
    <property type="project" value="UniProtKB-KW"/>
</dbReference>
<evidence type="ECO:0000313" key="15">
    <source>
        <dbReference type="Proteomes" id="UP001146793"/>
    </source>
</evidence>
<keyword evidence="7 11" id="KW-0812">Transmembrane</keyword>
<dbReference type="PANTHER" id="PTHR12886">
    <property type="entry name" value="PIG-M MANNOSYLTRANSFERASE"/>
    <property type="match status" value="1"/>
</dbReference>
<evidence type="ECO:0000256" key="9">
    <source>
        <dbReference type="ARBA" id="ARBA00022989"/>
    </source>
</evidence>
<dbReference type="AlphaFoldDB" id="A0AAV7ZHN2"/>
<feature type="transmembrane region" description="Helical" evidence="11">
    <location>
        <begin position="73"/>
        <end position="96"/>
    </location>
</feature>
<keyword evidence="10 11" id="KW-0472">Membrane</keyword>
<feature type="transmembrane region" description="Helical" evidence="11">
    <location>
        <begin position="418"/>
        <end position="442"/>
    </location>
</feature>
<dbReference type="GO" id="GO:0051751">
    <property type="term" value="F:alpha-1,4-mannosyltransferase activity"/>
    <property type="evidence" value="ECO:0007669"/>
    <property type="project" value="InterPro"/>
</dbReference>
<evidence type="ECO:0000256" key="4">
    <source>
        <dbReference type="ARBA" id="ARBA00022502"/>
    </source>
</evidence>
<organism evidence="14 15">
    <name type="scientific">Anaeramoeba flamelloides</name>
    <dbReference type="NCBI Taxonomy" id="1746091"/>
    <lineage>
        <taxon>Eukaryota</taxon>
        <taxon>Metamonada</taxon>
        <taxon>Anaeramoebidae</taxon>
        <taxon>Anaeramoeba</taxon>
    </lineage>
</organism>
<evidence type="ECO:0000313" key="14">
    <source>
        <dbReference type="EMBL" id="KAJ3440411.1"/>
    </source>
</evidence>
<feature type="chain" id="PRO_5043518645" description="GPI mannosyltransferase 1" evidence="13">
    <location>
        <begin position="19"/>
        <end position="472"/>
    </location>
</feature>
<sequence>MKLFLTFFISFLLRLVLIFYGNWQDEHLQVKYTDIDYIVFTDASRFVAEGQSPYMRSTYRYTPLLSYLVLPSVTANILFGKLLFCVCDLCVGWIIYKMLIQRGVSEKKSIFCSCLWLFNPMIINISTRGNAESVVCLLVLLSLYLVTTKKLILGSLIFGLAVHFKIFPVFYAFPLFFMMNDDYRAKSNKNITKQKENENENENANEKEQEKEQEKKKGKGKKKNKKKQNNKEKQQKDQPIIQQNKRSLFKTILHFFNKDRLLFAFLSAGFFFALNILFYYLYGWEFLYETYFYHVIRHDNRHNFSVYFYQLYLSALETQHGSLVSLFAFLPQILLILLFTVKYYKDPIYCCFLNTFVFVMFNKVMTVQYFAWYFCLLPLIVPASKMNIWKPVLLIISWLVTQGFWLQRAYNLEFLGQNTFFSIWAAGILFFLSNLLIITQIIHNHRFSNMFKNGKITKFSFLTQKNNSKKDK</sequence>
<feature type="transmembrane region" description="Helical" evidence="11">
    <location>
        <begin position="356"/>
        <end position="381"/>
    </location>
</feature>
<evidence type="ECO:0000256" key="8">
    <source>
        <dbReference type="ARBA" id="ARBA00022824"/>
    </source>
</evidence>
<dbReference type="InterPro" id="IPR007704">
    <property type="entry name" value="PIG-M"/>
</dbReference>
<evidence type="ECO:0000256" key="11">
    <source>
        <dbReference type="RuleBase" id="RU365064"/>
    </source>
</evidence>
<keyword evidence="8 11" id="KW-0256">Endoplasmic reticulum</keyword>
<reference evidence="14" key="1">
    <citation type="submission" date="2022-08" db="EMBL/GenBank/DDBJ databases">
        <title>Novel sulphate-reducing endosymbionts in the free-living metamonad Anaeramoeba.</title>
        <authorList>
            <person name="Jerlstrom-Hultqvist J."/>
            <person name="Cepicka I."/>
            <person name="Gallot-Lavallee L."/>
            <person name="Salas-Leiva D."/>
            <person name="Curtis B.A."/>
            <person name="Zahonova K."/>
            <person name="Pipaliya S."/>
            <person name="Dacks J."/>
            <person name="Roger A.J."/>
        </authorList>
    </citation>
    <scope>NUCLEOTIDE SEQUENCE</scope>
    <source>
        <strain evidence="14">Busselton2</strain>
    </source>
</reference>
<dbReference type="PANTHER" id="PTHR12886:SF0">
    <property type="entry name" value="GPI MANNOSYLTRANSFERASE 1"/>
    <property type="match status" value="1"/>
</dbReference>
<dbReference type="Pfam" id="PF05007">
    <property type="entry name" value="Mannosyl_trans"/>
    <property type="match status" value="2"/>
</dbReference>
<evidence type="ECO:0000256" key="2">
    <source>
        <dbReference type="ARBA" id="ARBA00004687"/>
    </source>
</evidence>
<keyword evidence="4 11" id="KW-0337">GPI-anchor biosynthesis</keyword>
<feature type="transmembrane region" description="Helical" evidence="11">
    <location>
        <begin position="387"/>
        <end position="406"/>
    </location>
</feature>
<evidence type="ECO:0000256" key="5">
    <source>
        <dbReference type="ARBA" id="ARBA00022676"/>
    </source>
</evidence>
<dbReference type="GO" id="GO:0005789">
    <property type="term" value="C:endoplasmic reticulum membrane"/>
    <property type="evidence" value="ECO:0007669"/>
    <property type="project" value="UniProtKB-SubCell"/>
</dbReference>
<comment type="pathway">
    <text evidence="2 11">Glycolipid biosynthesis; glycosylphosphatidylinositol-anchor biosynthesis.</text>
</comment>
<gene>
    <name evidence="14" type="ORF">M0812_14078</name>
</gene>
<evidence type="ECO:0000256" key="10">
    <source>
        <dbReference type="ARBA" id="ARBA00023136"/>
    </source>
</evidence>
<feature type="region of interest" description="Disordered" evidence="12">
    <location>
        <begin position="192"/>
        <end position="239"/>
    </location>
</feature>
<keyword evidence="6 11" id="KW-0808">Transferase</keyword>
<feature type="transmembrane region" description="Helical" evidence="11">
    <location>
        <begin position="323"/>
        <end position="344"/>
    </location>
</feature>
<dbReference type="EMBL" id="JANTQA010000030">
    <property type="protein sequence ID" value="KAJ3440411.1"/>
    <property type="molecule type" value="Genomic_DNA"/>
</dbReference>
<evidence type="ECO:0000256" key="1">
    <source>
        <dbReference type="ARBA" id="ARBA00004477"/>
    </source>
</evidence>
<feature type="signal peptide" evidence="13">
    <location>
        <begin position="1"/>
        <end position="18"/>
    </location>
</feature>
<accession>A0AAV7ZHN2</accession>
<comment type="function">
    <text evidence="11">Catalytic subunit of the glycosylphosphatidylinositol-mannosyltransferase I complex which catalyzes the transfer of the first mannose, via an alpha-1,4 bond from a dolichol-phosphate-mannose (Dol-P-Man) to the glucosaminyl acyl phosphatidylinositol (GlcN-(acyl)PI) intermediate to generate alpha-D-Man-(1-&gt;4)-alpha-D-GlcN-(1-&gt;6)-(1-radyl,2-acyl-sn-glycero-3-phospho)-2-acyl-inositol and participates in the sixth step of the glycosylphosphatidylinositol-anchor biosynthesis.</text>
</comment>
<evidence type="ECO:0000256" key="7">
    <source>
        <dbReference type="ARBA" id="ARBA00022692"/>
    </source>
</evidence>
<feature type="compositionally biased region" description="Basic residues" evidence="12">
    <location>
        <begin position="216"/>
        <end position="228"/>
    </location>
</feature>
<evidence type="ECO:0000256" key="6">
    <source>
        <dbReference type="ARBA" id="ARBA00022679"/>
    </source>
</evidence>